<dbReference type="Gene3D" id="1.10.101.10">
    <property type="entry name" value="PGBD-like superfamily/PGBD"/>
    <property type="match status" value="1"/>
</dbReference>
<feature type="domain" description="Peptidoglycan binding-like" evidence="3">
    <location>
        <begin position="61"/>
        <end position="113"/>
    </location>
</feature>
<proteinExistence type="predicted"/>
<feature type="chain" id="PRO_5018182305" evidence="2">
    <location>
        <begin position="21"/>
        <end position="236"/>
    </location>
</feature>
<gene>
    <name evidence="4" type="ORF">EDD29_4430</name>
</gene>
<organism evidence="4 5">
    <name type="scientific">Actinocorallia herbida</name>
    <dbReference type="NCBI Taxonomy" id="58109"/>
    <lineage>
        <taxon>Bacteria</taxon>
        <taxon>Bacillati</taxon>
        <taxon>Actinomycetota</taxon>
        <taxon>Actinomycetes</taxon>
        <taxon>Streptosporangiales</taxon>
        <taxon>Thermomonosporaceae</taxon>
        <taxon>Actinocorallia</taxon>
    </lineage>
</organism>
<accession>A0A3N1D1A9</accession>
<protein>
    <submittedName>
        <fullName evidence="4">Putative peptidoglycan binding protein</fullName>
    </submittedName>
</protein>
<evidence type="ECO:0000313" key="5">
    <source>
        <dbReference type="Proteomes" id="UP000272400"/>
    </source>
</evidence>
<feature type="region of interest" description="Disordered" evidence="1">
    <location>
        <begin position="25"/>
        <end position="52"/>
    </location>
</feature>
<evidence type="ECO:0000256" key="2">
    <source>
        <dbReference type="SAM" id="SignalP"/>
    </source>
</evidence>
<reference evidence="4 5" key="1">
    <citation type="submission" date="2018-11" db="EMBL/GenBank/DDBJ databases">
        <title>Sequencing the genomes of 1000 actinobacteria strains.</title>
        <authorList>
            <person name="Klenk H.-P."/>
        </authorList>
    </citation>
    <scope>NUCLEOTIDE SEQUENCE [LARGE SCALE GENOMIC DNA]</scope>
    <source>
        <strain evidence="4 5">DSM 44254</strain>
    </source>
</reference>
<feature type="compositionally biased region" description="Basic and acidic residues" evidence="1">
    <location>
        <begin position="40"/>
        <end position="52"/>
    </location>
</feature>
<dbReference type="Proteomes" id="UP000272400">
    <property type="component" value="Unassembled WGS sequence"/>
</dbReference>
<dbReference type="InterPro" id="IPR036365">
    <property type="entry name" value="PGBD-like_sf"/>
</dbReference>
<evidence type="ECO:0000259" key="3">
    <source>
        <dbReference type="Pfam" id="PF01471"/>
    </source>
</evidence>
<dbReference type="InterPro" id="IPR036366">
    <property type="entry name" value="PGBDSf"/>
</dbReference>
<comment type="caution">
    <text evidence="4">The sequence shown here is derived from an EMBL/GenBank/DDBJ whole genome shotgun (WGS) entry which is preliminary data.</text>
</comment>
<sequence length="236" mass="23962">MKIKSIVLSVAAGVVIGAVAAPLLEDGPATPSAPGTSSTDLRECPDLRRGTADPVDGKDCVRALQGALHALGYAQPVTGGFRETTEQNVLAFQRAQGIEPNSGVAGPKTRAALADAGTVPAAIGEADYSLVTCGGTSCHLYLRRSTTKTVADFVDAHPAAVSIGSGLLTQGACRVLKMRKAGIVCDLLAGGGADHLLARLDRAAERGACLHLRIGLPSGEARLVSATAENGARCAD</sequence>
<name>A0A3N1D1A9_9ACTN</name>
<keyword evidence="5" id="KW-1185">Reference proteome</keyword>
<keyword evidence="2" id="KW-0732">Signal</keyword>
<feature type="signal peptide" evidence="2">
    <location>
        <begin position="1"/>
        <end position="20"/>
    </location>
</feature>
<dbReference type="RefSeq" id="WP_123666207.1">
    <property type="nucleotide sequence ID" value="NZ_RJKE01000001.1"/>
</dbReference>
<dbReference type="EMBL" id="RJKE01000001">
    <property type="protein sequence ID" value="ROO86848.1"/>
    <property type="molecule type" value="Genomic_DNA"/>
</dbReference>
<dbReference type="Pfam" id="PF01471">
    <property type="entry name" value="PG_binding_1"/>
    <property type="match status" value="1"/>
</dbReference>
<dbReference type="OrthoDB" id="3680517at2"/>
<dbReference type="SUPFAM" id="SSF47090">
    <property type="entry name" value="PGBD-like"/>
    <property type="match status" value="1"/>
</dbReference>
<dbReference type="AlphaFoldDB" id="A0A3N1D1A9"/>
<evidence type="ECO:0000256" key="1">
    <source>
        <dbReference type="SAM" id="MobiDB-lite"/>
    </source>
</evidence>
<dbReference type="InterPro" id="IPR002477">
    <property type="entry name" value="Peptidoglycan-bd-like"/>
</dbReference>
<evidence type="ECO:0000313" key="4">
    <source>
        <dbReference type="EMBL" id="ROO86848.1"/>
    </source>
</evidence>